<dbReference type="AlphaFoldDB" id="A0A673SNP2"/>
<evidence type="ECO:0000256" key="5">
    <source>
        <dbReference type="ARBA" id="ARBA00022946"/>
    </source>
</evidence>
<dbReference type="InterPro" id="IPR019814">
    <property type="entry name" value="Translation_initiation_fac_3_N"/>
</dbReference>
<comment type="function">
    <text evidence="7">IF-3 binds to the 28S ribosomal subunit and shifts the equilibrium between 55S ribosomes and their 39S and 28S subunits in favor of the free subunits, thus enhancing the availability of 28S subunits on which protein synthesis initiation begins.</text>
</comment>
<keyword evidence="6" id="KW-0496">Mitochondrion</keyword>
<evidence type="ECO:0000256" key="3">
    <source>
        <dbReference type="ARBA" id="ARBA00022540"/>
    </source>
</evidence>
<dbReference type="FunFam" id="3.10.20.80:FF:000002">
    <property type="entry name" value="Mitochondrial translational initiation factor 3"/>
    <property type="match status" value="1"/>
</dbReference>
<dbReference type="SUPFAM" id="SSF54364">
    <property type="entry name" value="Translation initiation factor IF3, N-terminal domain"/>
    <property type="match status" value="1"/>
</dbReference>
<name>A0A673SNP2_SURSU</name>
<feature type="domain" description="Translation initiation factor 3 N-terminal" evidence="11">
    <location>
        <begin position="79"/>
        <end position="146"/>
    </location>
</feature>
<dbReference type="GO" id="GO:0043022">
    <property type="term" value="F:ribosome binding"/>
    <property type="evidence" value="ECO:0007669"/>
    <property type="project" value="TreeGrafter"/>
</dbReference>
<dbReference type="PANTHER" id="PTHR10938">
    <property type="entry name" value="TRANSLATION INITIATION FACTOR IF-3"/>
    <property type="match status" value="1"/>
</dbReference>
<feature type="domain" description="Translation initiation factor 3 C-terminal" evidence="10">
    <location>
        <begin position="159"/>
        <end position="243"/>
    </location>
</feature>
<keyword evidence="4" id="KW-0648">Protein biosynthesis</keyword>
<sequence>MAALLLKRLTLQTLKTENNCIRRLGPYALHKTAPALPSPRASVPTLSYPIRTEAFGTVADTTQDERKKKKKNDPAFSNVGRKIHERIIHVLDEAGNDLGHMHRADVIQLMNERDLRLVKRDSGAEPPQYQLLTGAQIHEERLRLRELEKVQPKPEPTLTKELTFSSNIGQHDLDTKSKQIRQWIEKKYKVQITIKKGKNVEEPENKMEEMCHQILRTLPGTAAFSTRPQPVRGGRAVMCVLRPLSKKEEHAYREAHGTPKEDTLNKENRNKGESDVVHP</sequence>
<evidence type="ECO:0000256" key="1">
    <source>
        <dbReference type="ARBA" id="ARBA00004173"/>
    </source>
</evidence>
<keyword evidence="13" id="KW-1185">Reference proteome</keyword>
<dbReference type="GO" id="GO:0070124">
    <property type="term" value="P:mitochondrial translational initiation"/>
    <property type="evidence" value="ECO:0007669"/>
    <property type="project" value="TreeGrafter"/>
</dbReference>
<evidence type="ECO:0000259" key="11">
    <source>
        <dbReference type="Pfam" id="PF05198"/>
    </source>
</evidence>
<dbReference type="PANTHER" id="PTHR10938:SF0">
    <property type="entry name" value="TRANSLATION INITIATION FACTOR IF-3, MITOCHONDRIAL"/>
    <property type="match status" value="1"/>
</dbReference>
<gene>
    <name evidence="12" type="primary">MTIF3</name>
</gene>
<dbReference type="GeneID" id="115289621"/>
<dbReference type="GO" id="GO:0032790">
    <property type="term" value="P:ribosome disassembly"/>
    <property type="evidence" value="ECO:0007669"/>
    <property type="project" value="TreeGrafter"/>
</dbReference>
<dbReference type="InterPro" id="IPR019815">
    <property type="entry name" value="Translation_initiation_fac_3_C"/>
</dbReference>
<comment type="similarity">
    <text evidence="2">Belongs to the IF-3 family.</text>
</comment>
<dbReference type="OrthoDB" id="21573at2759"/>
<reference evidence="12 13" key="1">
    <citation type="submission" date="2019-05" db="EMBL/GenBank/DDBJ databases">
        <title>A Chromosome-scale Meerkat (S. suricatta) Genome Assembly.</title>
        <authorList>
            <person name="Dudchenko O."/>
            <person name="Lieberman Aiden E."/>
            <person name="Tung J."/>
            <person name="Barreiro L.B."/>
            <person name="Clutton-Brock T.H."/>
        </authorList>
    </citation>
    <scope>NUCLEOTIDE SEQUENCE [LARGE SCALE GENOMIC DNA]</scope>
</reference>
<reference evidence="12" key="2">
    <citation type="submission" date="2025-08" db="UniProtKB">
        <authorList>
            <consortium name="Ensembl"/>
        </authorList>
    </citation>
    <scope>IDENTIFICATION</scope>
</reference>
<dbReference type="RefSeq" id="XP_029792775.1">
    <property type="nucleotide sequence ID" value="XM_029936915.1"/>
</dbReference>
<dbReference type="InterPro" id="IPR036788">
    <property type="entry name" value="T_IF-3_C_sf"/>
</dbReference>
<dbReference type="OMA" id="SAGCVRW"/>
<comment type="subcellular location">
    <subcellularLocation>
        <location evidence="1">Mitochondrion</location>
    </subcellularLocation>
</comment>
<keyword evidence="3" id="KW-0396">Initiation factor</keyword>
<protein>
    <recommendedName>
        <fullName evidence="8">Translation initiation factor IF-3, mitochondrial</fullName>
    </recommendedName>
</protein>
<dbReference type="Proteomes" id="UP000472268">
    <property type="component" value="Chromosome 4"/>
</dbReference>
<dbReference type="RefSeq" id="XP_029792778.1">
    <property type="nucleotide sequence ID" value="XM_029936918.1"/>
</dbReference>
<organism evidence="12 13">
    <name type="scientific">Suricata suricatta</name>
    <name type="common">Meerkat</name>
    <dbReference type="NCBI Taxonomy" id="37032"/>
    <lineage>
        <taxon>Eukaryota</taxon>
        <taxon>Metazoa</taxon>
        <taxon>Chordata</taxon>
        <taxon>Craniata</taxon>
        <taxon>Vertebrata</taxon>
        <taxon>Euteleostomi</taxon>
        <taxon>Mammalia</taxon>
        <taxon>Eutheria</taxon>
        <taxon>Laurasiatheria</taxon>
        <taxon>Carnivora</taxon>
        <taxon>Feliformia</taxon>
        <taxon>Herpestidae</taxon>
        <taxon>Suricata</taxon>
    </lineage>
</organism>
<dbReference type="Pfam" id="PF05198">
    <property type="entry name" value="IF3_N"/>
    <property type="match status" value="1"/>
</dbReference>
<proteinExistence type="inferred from homology"/>
<evidence type="ECO:0000313" key="13">
    <source>
        <dbReference type="Proteomes" id="UP000472268"/>
    </source>
</evidence>
<dbReference type="RefSeq" id="XP_029792776.1">
    <property type="nucleotide sequence ID" value="XM_029936916.1"/>
</dbReference>
<dbReference type="CTD" id="219402"/>
<dbReference type="GO" id="GO:0005739">
    <property type="term" value="C:mitochondrion"/>
    <property type="evidence" value="ECO:0007669"/>
    <property type="project" value="UniProtKB-SubCell"/>
</dbReference>
<dbReference type="InterPro" id="IPR036787">
    <property type="entry name" value="T_IF-3_N_sf"/>
</dbReference>
<dbReference type="Ensembl" id="ENSSSUT00005001024.1">
    <property type="protein sequence ID" value="ENSSSUP00005000858.1"/>
    <property type="gene ID" value="ENSSSUG00005000614.1"/>
</dbReference>
<dbReference type="GO" id="GO:0003743">
    <property type="term" value="F:translation initiation factor activity"/>
    <property type="evidence" value="ECO:0007669"/>
    <property type="project" value="UniProtKB-KW"/>
</dbReference>
<evidence type="ECO:0000313" key="12">
    <source>
        <dbReference type="Ensembl" id="ENSSSUP00005000858.1"/>
    </source>
</evidence>
<evidence type="ECO:0000256" key="2">
    <source>
        <dbReference type="ARBA" id="ARBA00005439"/>
    </source>
</evidence>
<dbReference type="RefSeq" id="XP_029792777.1">
    <property type="nucleotide sequence ID" value="XM_029936917.1"/>
</dbReference>
<keyword evidence="5" id="KW-0809">Transit peptide</keyword>
<feature type="region of interest" description="Disordered" evidence="9">
    <location>
        <begin position="246"/>
        <end position="279"/>
    </location>
</feature>
<dbReference type="FunFam" id="3.30.110.10:FF:000004">
    <property type="entry name" value="Translation initiation factor IF-3, mitochondrial"/>
    <property type="match status" value="1"/>
</dbReference>
<evidence type="ECO:0000259" key="10">
    <source>
        <dbReference type="Pfam" id="PF00707"/>
    </source>
</evidence>
<dbReference type="Gene3D" id="3.10.20.80">
    <property type="entry name" value="Translation initiation factor 3 (IF-3), N-terminal domain"/>
    <property type="match status" value="1"/>
</dbReference>
<dbReference type="Gene3D" id="3.30.110.10">
    <property type="entry name" value="Translation initiation factor 3 (IF-3), C-terminal domain"/>
    <property type="match status" value="1"/>
</dbReference>
<evidence type="ECO:0000256" key="4">
    <source>
        <dbReference type="ARBA" id="ARBA00022917"/>
    </source>
</evidence>
<evidence type="ECO:0000256" key="8">
    <source>
        <dbReference type="ARBA" id="ARBA00073270"/>
    </source>
</evidence>
<reference evidence="12" key="3">
    <citation type="submission" date="2025-09" db="UniProtKB">
        <authorList>
            <consortium name="Ensembl"/>
        </authorList>
    </citation>
    <scope>IDENTIFICATION</scope>
</reference>
<dbReference type="InterPro" id="IPR001288">
    <property type="entry name" value="Translation_initiation_fac_3"/>
</dbReference>
<accession>A0A673SNP2</accession>
<evidence type="ECO:0000256" key="6">
    <source>
        <dbReference type="ARBA" id="ARBA00023128"/>
    </source>
</evidence>
<evidence type="ECO:0000256" key="9">
    <source>
        <dbReference type="SAM" id="MobiDB-lite"/>
    </source>
</evidence>
<dbReference type="Pfam" id="PF00707">
    <property type="entry name" value="IF3_C"/>
    <property type="match status" value="1"/>
</dbReference>
<evidence type="ECO:0000256" key="7">
    <source>
        <dbReference type="ARBA" id="ARBA00059316"/>
    </source>
</evidence>
<dbReference type="SUPFAM" id="SSF55200">
    <property type="entry name" value="Translation initiation factor IF3, C-terminal domain"/>
    <property type="match status" value="1"/>
</dbReference>